<sequence>MAITITDRNLYDICRKTKGIFKCEGCSKILCYNHFGDHRQELNKQLDEIEVIRDRFRQTLSDSIKQIRQIADEARKLLSKHTAKHMTDIEIKLNKLTDQLRQSCQENDFIETDLHR</sequence>
<comment type="caution">
    <text evidence="1">The sequence shown here is derived from an EMBL/GenBank/DDBJ whole genome shotgun (WGS) entry which is preliminary data.</text>
</comment>
<dbReference type="Proteomes" id="UP000663836">
    <property type="component" value="Unassembled WGS sequence"/>
</dbReference>
<protein>
    <submittedName>
        <fullName evidence="1">Uncharacterized protein</fullName>
    </submittedName>
</protein>
<accession>A0A815FVF6</accession>
<evidence type="ECO:0000313" key="2">
    <source>
        <dbReference type="EMBL" id="CAF4139938.1"/>
    </source>
</evidence>
<dbReference type="EMBL" id="CAJOBD010009689">
    <property type="protein sequence ID" value="CAF4139938.1"/>
    <property type="molecule type" value="Genomic_DNA"/>
</dbReference>
<dbReference type="Proteomes" id="UP000663864">
    <property type="component" value="Unassembled WGS sequence"/>
</dbReference>
<dbReference type="EMBL" id="CAJNOT010002580">
    <property type="protein sequence ID" value="CAF1327663.1"/>
    <property type="molecule type" value="Genomic_DNA"/>
</dbReference>
<gene>
    <name evidence="2" type="ORF">JBS370_LOCUS33442</name>
    <name evidence="1" type="ORF">ZHD862_LOCUS29352</name>
</gene>
<organism evidence="1 3">
    <name type="scientific">Rotaria sordida</name>
    <dbReference type="NCBI Taxonomy" id="392033"/>
    <lineage>
        <taxon>Eukaryota</taxon>
        <taxon>Metazoa</taxon>
        <taxon>Spiralia</taxon>
        <taxon>Gnathifera</taxon>
        <taxon>Rotifera</taxon>
        <taxon>Eurotatoria</taxon>
        <taxon>Bdelloidea</taxon>
        <taxon>Philodinida</taxon>
        <taxon>Philodinidae</taxon>
        <taxon>Rotaria</taxon>
    </lineage>
</organism>
<evidence type="ECO:0000313" key="1">
    <source>
        <dbReference type="EMBL" id="CAF1327663.1"/>
    </source>
</evidence>
<reference evidence="1" key="1">
    <citation type="submission" date="2021-02" db="EMBL/GenBank/DDBJ databases">
        <authorList>
            <person name="Nowell W R."/>
        </authorList>
    </citation>
    <scope>NUCLEOTIDE SEQUENCE</scope>
</reference>
<dbReference type="AlphaFoldDB" id="A0A815FVF6"/>
<evidence type="ECO:0000313" key="3">
    <source>
        <dbReference type="Proteomes" id="UP000663864"/>
    </source>
</evidence>
<name>A0A815FVF6_9BILA</name>
<proteinExistence type="predicted"/>